<dbReference type="InterPro" id="IPR050681">
    <property type="entry name" value="CDF/SLC30A"/>
</dbReference>
<dbReference type="InterPro" id="IPR027469">
    <property type="entry name" value="Cation_efflux_TMD_sf"/>
</dbReference>
<keyword evidence="5" id="KW-0862">Zinc</keyword>
<keyword evidence="4 9" id="KW-0812">Transmembrane</keyword>
<feature type="transmembrane region" description="Helical" evidence="9">
    <location>
        <begin position="87"/>
        <end position="106"/>
    </location>
</feature>
<feature type="transmembrane region" description="Helical" evidence="9">
    <location>
        <begin position="159"/>
        <end position="180"/>
    </location>
</feature>
<feature type="transmembrane region" description="Helical" evidence="9">
    <location>
        <begin position="118"/>
        <end position="139"/>
    </location>
</feature>
<dbReference type="InterPro" id="IPR027470">
    <property type="entry name" value="Cation_efflux_CTD"/>
</dbReference>
<dbReference type="InterPro" id="IPR058533">
    <property type="entry name" value="Cation_efflux_TM"/>
</dbReference>
<dbReference type="PANTHER" id="PTHR11562:SF17">
    <property type="entry name" value="RE54080P-RELATED"/>
    <property type="match status" value="1"/>
</dbReference>
<reference evidence="13" key="1">
    <citation type="journal article" date="2023" name="Int. J. Syst. Evol. Microbiol.">
        <title>Mesoterricola silvestris gen. nov., sp. nov., Mesoterricola sediminis sp. nov., Geothrix oryzae sp. nov., Geothrix edaphica sp. nov., Geothrix rubra sp. nov., and Geothrix limicola sp. nov., six novel members of Acidobacteriota isolated from soils.</title>
        <authorList>
            <person name="Itoh H."/>
            <person name="Sugisawa Y."/>
            <person name="Mise K."/>
            <person name="Xu Z."/>
            <person name="Kuniyasu M."/>
            <person name="Ushijima N."/>
            <person name="Kawano K."/>
            <person name="Kobayashi E."/>
            <person name="Shiratori Y."/>
            <person name="Masuda Y."/>
            <person name="Senoo K."/>
        </authorList>
    </citation>
    <scope>NUCLEOTIDE SEQUENCE [LARGE SCALE GENOMIC DNA]</scope>
    <source>
        <strain evidence="13">Red222</strain>
    </source>
</reference>
<dbReference type="Pfam" id="PF01545">
    <property type="entry name" value="Cation_efflux"/>
    <property type="match status" value="1"/>
</dbReference>
<evidence type="ECO:0000256" key="1">
    <source>
        <dbReference type="ARBA" id="ARBA00004141"/>
    </source>
</evidence>
<evidence type="ECO:0000313" key="13">
    <source>
        <dbReference type="Proteomes" id="UP001242010"/>
    </source>
</evidence>
<comment type="similarity">
    <text evidence="2">Belongs to the cation diffusion facilitator (CDF) transporter (TC 2.A.4) family. SLC30A subfamily.</text>
</comment>
<evidence type="ECO:0000259" key="10">
    <source>
        <dbReference type="Pfam" id="PF01545"/>
    </source>
</evidence>
<evidence type="ECO:0000256" key="9">
    <source>
        <dbReference type="SAM" id="Phobius"/>
    </source>
</evidence>
<feature type="transmembrane region" description="Helical" evidence="9">
    <location>
        <begin position="16"/>
        <end position="37"/>
    </location>
</feature>
<dbReference type="Pfam" id="PF16916">
    <property type="entry name" value="ZT_dimer"/>
    <property type="match status" value="1"/>
</dbReference>
<feature type="domain" description="Cation efflux protein cytoplasmic" evidence="11">
    <location>
        <begin position="218"/>
        <end position="289"/>
    </location>
</feature>
<dbReference type="Gene3D" id="1.20.1510.10">
    <property type="entry name" value="Cation efflux protein transmembrane domain"/>
    <property type="match status" value="1"/>
</dbReference>
<evidence type="ECO:0000256" key="5">
    <source>
        <dbReference type="ARBA" id="ARBA00022906"/>
    </source>
</evidence>
<feature type="transmembrane region" description="Helical" evidence="9">
    <location>
        <begin position="186"/>
        <end position="204"/>
    </location>
</feature>
<sequence length="313" mass="34967">MMAGSHEHGPSTTGRLAWSAAIFFVSFVLQGVGGLWTGSIGLVSDSLENLNDVLVNSLGILSLWLANRRAPDDRWTFGWHRLEVFNSLVGVGFLLFLAGAVGWEALARFRHPVPIQTGWVLVFSGIGLLLNIAATVVLVPRDRSLLERDASLRAAYMHAFADSLTSVSLVVSMILIRLTGWRWVDPAIALVILVVILRGAVLLLRDAVGILMHRAAFEHEAVKAELMALPGILGVEDFRSWKMCSHLTIASAHIIVATDRLEDTEAFLERIERLLWERHGVRHLTVHFETRDMADRHHHRFIHQHDAEADHHH</sequence>
<dbReference type="InterPro" id="IPR002524">
    <property type="entry name" value="Cation_efflux"/>
</dbReference>
<keyword evidence="8 9" id="KW-0472">Membrane</keyword>
<evidence type="ECO:0000256" key="7">
    <source>
        <dbReference type="ARBA" id="ARBA00023065"/>
    </source>
</evidence>
<protein>
    <submittedName>
        <fullName evidence="12">Cation transporter</fullName>
    </submittedName>
</protein>
<dbReference type="NCBIfam" id="TIGR01297">
    <property type="entry name" value="CDF"/>
    <property type="match status" value="1"/>
</dbReference>
<keyword evidence="5" id="KW-0864">Zinc transport</keyword>
<feature type="domain" description="Cation efflux protein transmembrane" evidence="10">
    <location>
        <begin position="19"/>
        <end position="212"/>
    </location>
</feature>
<evidence type="ECO:0000313" key="12">
    <source>
        <dbReference type="EMBL" id="BDU68624.1"/>
    </source>
</evidence>
<dbReference type="SUPFAM" id="SSF161111">
    <property type="entry name" value="Cation efflux protein transmembrane domain-like"/>
    <property type="match status" value="1"/>
</dbReference>
<keyword evidence="13" id="KW-1185">Reference proteome</keyword>
<keyword evidence="3" id="KW-0813">Transport</keyword>
<name>A0ABM8DNW7_9BACT</name>
<organism evidence="12 13">
    <name type="scientific">Geothrix oryzae</name>
    <dbReference type="NCBI Taxonomy" id="2927975"/>
    <lineage>
        <taxon>Bacteria</taxon>
        <taxon>Pseudomonadati</taxon>
        <taxon>Acidobacteriota</taxon>
        <taxon>Holophagae</taxon>
        <taxon>Holophagales</taxon>
        <taxon>Holophagaceae</taxon>
        <taxon>Geothrix</taxon>
    </lineage>
</organism>
<evidence type="ECO:0000256" key="3">
    <source>
        <dbReference type="ARBA" id="ARBA00022448"/>
    </source>
</evidence>
<keyword evidence="6 9" id="KW-1133">Transmembrane helix</keyword>
<evidence type="ECO:0000259" key="11">
    <source>
        <dbReference type="Pfam" id="PF16916"/>
    </source>
</evidence>
<evidence type="ECO:0000256" key="6">
    <source>
        <dbReference type="ARBA" id="ARBA00022989"/>
    </source>
</evidence>
<keyword evidence="7" id="KW-0406">Ion transport</keyword>
<dbReference type="Proteomes" id="UP001242010">
    <property type="component" value="Chromosome"/>
</dbReference>
<dbReference type="EMBL" id="AP027079">
    <property type="protein sequence ID" value="BDU68624.1"/>
    <property type="molecule type" value="Genomic_DNA"/>
</dbReference>
<dbReference type="PANTHER" id="PTHR11562">
    <property type="entry name" value="CATION EFFLUX PROTEIN/ ZINC TRANSPORTER"/>
    <property type="match status" value="1"/>
</dbReference>
<accession>A0ABM8DNW7</accession>
<dbReference type="SUPFAM" id="SSF160240">
    <property type="entry name" value="Cation efflux protein cytoplasmic domain-like"/>
    <property type="match status" value="1"/>
</dbReference>
<evidence type="ECO:0000256" key="8">
    <source>
        <dbReference type="ARBA" id="ARBA00023136"/>
    </source>
</evidence>
<proteinExistence type="inferred from homology"/>
<dbReference type="InterPro" id="IPR036837">
    <property type="entry name" value="Cation_efflux_CTD_sf"/>
</dbReference>
<evidence type="ECO:0000256" key="4">
    <source>
        <dbReference type="ARBA" id="ARBA00022692"/>
    </source>
</evidence>
<gene>
    <name evidence="12" type="primary">dmeF</name>
    <name evidence="12" type="ORF">GETHOR_07250</name>
</gene>
<comment type="subcellular location">
    <subcellularLocation>
        <location evidence="1">Membrane</location>
        <topology evidence="1">Multi-pass membrane protein</topology>
    </subcellularLocation>
</comment>
<evidence type="ECO:0000256" key="2">
    <source>
        <dbReference type="ARBA" id="ARBA00008873"/>
    </source>
</evidence>